<comment type="caution">
    <text evidence="2">The sequence shown here is derived from an EMBL/GenBank/DDBJ whole genome shotgun (WGS) entry which is preliminary data.</text>
</comment>
<dbReference type="SUPFAM" id="SSF160904">
    <property type="entry name" value="Jann2411-like"/>
    <property type="match status" value="1"/>
</dbReference>
<proteinExistence type="predicted"/>
<dbReference type="InterPro" id="IPR021005">
    <property type="entry name" value="Znf_CGNR"/>
</dbReference>
<protein>
    <submittedName>
        <fullName evidence="2">ABATE domain-containing protein</fullName>
    </submittedName>
</protein>
<dbReference type="Pfam" id="PF11706">
    <property type="entry name" value="zf-CGNR"/>
    <property type="match status" value="1"/>
</dbReference>
<accession>A0ABV3ISF4</accession>
<sequence>MAVEQVRDRRVPDRWVWYGGRLSVDFVNTRRDRFKGGRELLVHPGDLAEWFAAAEVTPEEVAVDEALLVQARELREAVDAGYRSAVAGEAFPGAAARTINEWLARLAEHPPRLDVMDDGEAVFRTDTAPPDARQALCRIAADAATLLGAADTRARLRICDGHNCSGRFVDKSVGRRRRWCSMAICGNRAKAAQHRRAAARSAH</sequence>
<keyword evidence="3" id="KW-1185">Reference proteome</keyword>
<name>A0ABV3ISF4_9ACTN</name>
<dbReference type="PANTHER" id="PTHR35525:SF3">
    <property type="entry name" value="BLL6575 PROTEIN"/>
    <property type="match status" value="1"/>
</dbReference>
<dbReference type="Proteomes" id="UP001552479">
    <property type="component" value="Unassembled WGS sequence"/>
</dbReference>
<feature type="domain" description="Zinc finger CGNR" evidence="1">
    <location>
        <begin position="155"/>
        <end position="196"/>
    </location>
</feature>
<dbReference type="Gene3D" id="1.10.3300.10">
    <property type="entry name" value="Jann2411-like domain"/>
    <property type="match status" value="1"/>
</dbReference>
<evidence type="ECO:0000259" key="1">
    <source>
        <dbReference type="Pfam" id="PF11706"/>
    </source>
</evidence>
<dbReference type="InterPro" id="IPR010852">
    <property type="entry name" value="ABATE"/>
</dbReference>
<dbReference type="EMBL" id="JBFASG010000008">
    <property type="protein sequence ID" value="MEV4923425.1"/>
    <property type="molecule type" value="Genomic_DNA"/>
</dbReference>
<dbReference type="InterPro" id="IPR023286">
    <property type="entry name" value="ABATE_dom_sf"/>
</dbReference>
<organism evidence="2 3">
    <name type="scientific">Streptomyces roseoverticillatus</name>
    <dbReference type="NCBI Taxonomy" id="66429"/>
    <lineage>
        <taxon>Bacteria</taxon>
        <taxon>Bacillati</taxon>
        <taxon>Actinomycetota</taxon>
        <taxon>Actinomycetes</taxon>
        <taxon>Kitasatosporales</taxon>
        <taxon>Streptomycetaceae</taxon>
        <taxon>Streptomyces</taxon>
    </lineage>
</organism>
<evidence type="ECO:0000313" key="3">
    <source>
        <dbReference type="Proteomes" id="UP001552479"/>
    </source>
</evidence>
<dbReference type="PANTHER" id="PTHR35525">
    <property type="entry name" value="BLL6575 PROTEIN"/>
    <property type="match status" value="1"/>
</dbReference>
<reference evidence="2 3" key="1">
    <citation type="submission" date="2024-06" db="EMBL/GenBank/DDBJ databases">
        <title>The Natural Products Discovery Center: Release of the First 8490 Sequenced Strains for Exploring Actinobacteria Biosynthetic Diversity.</title>
        <authorList>
            <person name="Kalkreuter E."/>
            <person name="Kautsar S.A."/>
            <person name="Yang D."/>
            <person name="Bader C.D."/>
            <person name="Teijaro C.N."/>
            <person name="Fluegel L."/>
            <person name="Davis C.M."/>
            <person name="Simpson J.R."/>
            <person name="Lauterbach L."/>
            <person name="Steele A.D."/>
            <person name="Gui C."/>
            <person name="Meng S."/>
            <person name="Li G."/>
            <person name="Viehrig K."/>
            <person name="Ye F."/>
            <person name="Su P."/>
            <person name="Kiefer A.F."/>
            <person name="Nichols A."/>
            <person name="Cepeda A.J."/>
            <person name="Yan W."/>
            <person name="Fan B."/>
            <person name="Jiang Y."/>
            <person name="Adhikari A."/>
            <person name="Zheng C.-J."/>
            <person name="Schuster L."/>
            <person name="Cowan T.M."/>
            <person name="Smanski M.J."/>
            <person name="Chevrette M.G."/>
            <person name="De Carvalho L.P.S."/>
            <person name="Shen B."/>
        </authorList>
    </citation>
    <scope>NUCLEOTIDE SEQUENCE [LARGE SCALE GENOMIC DNA]</scope>
    <source>
        <strain evidence="2 3">NPDC053791</strain>
    </source>
</reference>
<evidence type="ECO:0000313" key="2">
    <source>
        <dbReference type="EMBL" id="MEV4923425.1"/>
    </source>
</evidence>
<dbReference type="Pfam" id="PF07336">
    <property type="entry name" value="ABATE"/>
    <property type="match status" value="1"/>
</dbReference>
<gene>
    <name evidence="2" type="ORF">AB0L03_11290</name>
</gene>
<dbReference type="RefSeq" id="WP_366087734.1">
    <property type="nucleotide sequence ID" value="NZ_JBFASG010000008.1"/>
</dbReference>